<accession>A0ABW4ZPD5</accession>
<dbReference type="EMBL" id="JBHUHZ010000003">
    <property type="protein sequence ID" value="MFD2163984.1"/>
    <property type="molecule type" value="Genomic_DNA"/>
</dbReference>
<keyword evidence="3" id="KW-1185">Reference proteome</keyword>
<feature type="domain" description="Xylose isomerase-like TIM barrel" evidence="1">
    <location>
        <begin position="88"/>
        <end position="264"/>
    </location>
</feature>
<dbReference type="InterPro" id="IPR050312">
    <property type="entry name" value="IolE/XylAMocC-like"/>
</dbReference>
<dbReference type="InterPro" id="IPR013022">
    <property type="entry name" value="Xyl_isomerase-like_TIM-brl"/>
</dbReference>
<evidence type="ECO:0000313" key="2">
    <source>
        <dbReference type="EMBL" id="MFD2163984.1"/>
    </source>
</evidence>
<dbReference type="InterPro" id="IPR036237">
    <property type="entry name" value="Xyl_isomerase-like_sf"/>
</dbReference>
<dbReference type="Gene3D" id="3.20.20.150">
    <property type="entry name" value="Divalent-metal-dependent TIM barrel enzymes"/>
    <property type="match status" value="1"/>
</dbReference>
<dbReference type="Proteomes" id="UP001597387">
    <property type="component" value="Unassembled WGS sequence"/>
</dbReference>
<dbReference type="PANTHER" id="PTHR12110">
    <property type="entry name" value="HYDROXYPYRUVATE ISOMERASE"/>
    <property type="match status" value="1"/>
</dbReference>
<dbReference type="PANTHER" id="PTHR12110:SF21">
    <property type="entry name" value="XYLOSE ISOMERASE-LIKE TIM BARREL DOMAIN-CONTAINING PROTEIN"/>
    <property type="match status" value="1"/>
</dbReference>
<sequence length="288" mass="32174">MKAKLILSFLLLNIVFEGNSLRAQRIPELGIVATLEQDSLVYASGFKMLGESVGRMLSPALSKSQFANNLKRIQQAHSNVFLCNIFFPSRLKIAGPDVNEQHVLRYADSVFMRAKQAGVKLIVQGSGGARRLPDSYDIERAKTDFSAICRNLAFTAEKYGVMIALESLESSETNFLTTLASAAEIVRRVNHPNFKLNADIFHMMRESESPQSILDAGELLVYCEIAEKETRSLPGVKGDNFKPYLRALKAAKYSGPIFIEGNTKQPELDIPLSFIYLTRQLKEVYSEK</sequence>
<name>A0ABW4ZPD5_9SPHI</name>
<organism evidence="2 3">
    <name type="scientific">Paradesertivirga mongoliensis</name>
    <dbReference type="NCBI Taxonomy" id="2100740"/>
    <lineage>
        <taxon>Bacteria</taxon>
        <taxon>Pseudomonadati</taxon>
        <taxon>Bacteroidota</taxon>
        <taxon>Sphingobacteriia</taxon>
        <taxon>Sphingobacteriales</taxon>
        <taxon>Sphingobacteriaceae</taxon>
        <taxon>Paradesertivirga</taxon>
    </lineage>
</organism>
<protein>
    <submittedName>
        <fullName evidence="2">Sugar phosphate isomerase/epimerase family protein</fullName>
    </submittedName>
</protein>
<dbReference type="SUPFAM" id="SSF51658">
    <property type="entry name" value="Xylose isomerase-like"/>
    <property type="match status" value="1"/>
</dbReference>
<proteinExistence type="predicted"/>
<dbReference type="RefSeq" id="WP_255904777.1">
    <property type="nucleotide sequence ID" value="NZ_JAFMZO010000004.1"/>
</dbReference>
<comment type="caution">
    <text evidence="2">The sequence shown here is derived from an EMBL/GenBank/DDBJ whole genome shotgun (WGS) entry which is preliminary data.</text>
</comment>
<evidence type="ECO:0000313" key="3">
    <source>
        <dbReference type="Proteomes" id="UP001597387"/>
    </source>
</evidence>
<keyword evidence="2" id="KW-0413">Isomerase</keyword>
<dbReference type="Pfam" id="PF01261">
    <property type="entry name" value="AP_endonuc_2"/>
    <property type="match status" value="1"/>
</dbReference>
<evidence type="ECO:0000259" key="1">
    <source>
        <dbReference type="Pfam" id="PF01261"/>
    </source>
</evidence>
<reference evidence="3" key="1">
    <citation type="journal article" date="2019" name="Int. J. Syst. Evol. Microbiol.">
        <title>The Global Catalogue of Microorganisms (GCM) 10K type strain sequencing project: providing services to taxonomists for standard genome sequencing and annotation.</title>
        <authorList>
            <consortium name="The Broad Institute Genomics Platform"/>
            <consortium name="The Broad Institute Genome Sequencing Center for Infectious Disease"/>
            <person name="Wu L."/>
            <person name="Ma J."/>
        </authorList>
    </citation>
    <scope>NUCLEOTIDE SEQUENCE [LARGE SCALE GENOMIC DNA]</scope>
    <source>
        <strain evidence="3">KCTC 42217</strain>
    </source>
</reference>
<gene>
    <name evidence="2" type="ORF">ACFSJU_16365</name>
</gene>
<dbReference type="GO" id="GO:0016853">
    <property type="term" value="F:isomerase activity"/>
    <property type="evidence" value="ECO:0007669"/>
    <property type="project" value="UniProtKB-KW"/>
</dbReference>